<evidence type="ECO:0000313" key="2">
    <source>
        <dbReference type="Proteomes" id="UP001186974"/>
    </source>
</evidence>
<proteinExistence type="predicted"/>
<gene>
    <name evidence="1" type="ORF">LTS18_004463</name>
</gene>
<reference evidence="1" key="1">
    <citation type="submission" date="2024-09" db="EMBL/GenBank/DDBJ databases">
        <title>Black Yeasts Isolated from many extreme environments.</title>
        <authorList>
            <person name="Coleine C."/>
            <person name="Stajich J.E."/>
            <person name="Selbmann L."/>
        </authorList>
    </citation>
    <scope>NUCLEOTIDE SEQUENCE</scope>
    <source>
        <strain evidence="1">CCFEE 5737</strain>
    </source>
</reference>
<protein>
    <submittedName>
        <fullName evidence="1">Uncharacterized protein</fullName>
    </submittedName>
</protein>
<dbReference type="Proteomes" id="UP001186974">
    <property type="component" value="Unassembled WGS sequence"/>
</dbReference>
<dbReference type="EMBL" id="JAWDJW010001044">
    <property type="protein sequence ID" value="KAK3079590.1"/>
    <property type="molecule type" value="Genomic_DNA"/>
</dbReference>
<keyword evidence="2" id="KW-1185">Reference proteome</keyword>
<organism evidence="1 2">
    <name type="scientific">Coniosporium uncinatum</name>
    <dbReference type="NCBI Taxonomy" id="93489"/>
    <lineage>
        <taxon>Eukaryota</taxon>
        <taxon>Fungi</taxon>
        <taxon>Dikarya</taxon>
        <taxon>Ascomycota</taxon>
        <taxon>Pezizomycotina</taxon>
        <taxon>Dothideomycetes</taxon>
        <taxon>Dothideomycetes incertae sedis</taxon>
        <taxon>Coniosporium</taxon>
    </lineage>
</organism>
<sequence>MPTIRFCVISDTHDTHFPYPLPHCDVLVHCGDLTQTGGQSAYKRAIQALKDAGAELKLVIAGNHDVSLDAEWWAQNLVEGVDDPDEPQQALELFRSHHAKEAGLRYLEEGTHTFELKSGVRFTVYASPCSPEFNGYAFAYEHDEDRFNTQANAGEGSRSIARNPILEGVDVGMTHGPPLLPAGNAIYSFYMDGKASIADVHICGGLLSV</sequence>
<accession>A0ACC3DS51</accession>
<comment type="caution">
    <text evidence="1">The sequence shown here is derived from an EMBL/GenBank/DDBJ whole genome shotgun (WGS) entry which is preliminary data.</text>
</comment>
<evidence type="ECO:0000313" key="1">
    <source>
        <dbReference type="EMBL" id="KAK3079590.1"/>
    </source>
</evidence>
<name>A0ACC3DS51_9PEZI</name>